<proteinExistence type="predicted"/>
<feature type="domain" description="RRM" evidence="1">
    <location>
        <begin position="2"/>
        <end position="73"/>
    </location>
</feature>
<protein>
    <recommendedName>
        <fullName evidence="1">RRM domain-containing protein</fullName>
    </recommendedName>
</protein>
<dbReference type="Gene3D" id="3.30.70.330">
    <property type="match status" value="1"/>
</dbReference>
<dbReference type="Pfam" id="PF00076">
    <property type="entry name" value="RRM_1"/>
    <property type="match status" value="1"/>
</dbReference>
<evidence type="ECO:0000313" key="2">
    <source>
        <dbReference type="EMBL" id="BAZ92669.1"/>
    </source>
</evidence>
<dbReference type="CDD" id="cd00590">
    <property type="entry name" value="RRM_SF"/>
    <property type="match status" value="1"/>
</dbReference>
<accession>A0A1Z4VM34</accession>
<evidence type="ECO:0000259" key="1">
    <source>
        <dbReference type="Pfam" id="PF00076"/>
    </source>
</evidence>
<evidence type="ECO:0000313" key="3">
    <source>
        <dbReference type="Proteomes" id="UP000218765"/>
    </source>
</evidence>
<keyword evidence="3" id="KW-1185">Reference proteome</keyword>
<dbReference type="EMBL" id="AP018052">
    <property type="protein sequence ID" value="BAZ92669.1"/>
    <property type="molecule type" value="Genomic_DNA"/>
</dbReference>
<gene>
    <name evidence="2" type="ORF">FOKN1_0265</name>
</gene>
<sequence length="117" mass="13398">MLFIGNLPQSATTARLADALRLGHEDAHRLRIIRKPGRHGGVQRYAVLQVRTPAAANRLLGRSNKIKLNGQPLELREFCKRIANNERRALNWRSKTWPHAERRCNERRCTAGERQAA</sequence>
<organism evidence="2 3">
    <name type="scientific">Thiohalobacter thiocyanaticus</name>
    <dbReference type="NCBI Taxonomy" id="585455"/>
    <lineage>
        <taxon>Bacteria</taxon>
        <taxon>Pseudomonadati</taxon>
        <taxon>Pseudomonadota</taxon>
        <taxon>Gammaproteobacteria</taxon>
        <taxon>Thiohalobacterales</taxon>
        <taxon>Thiohalobacteraceae</taxon>
        <taxon>Thiohalobacter</taxon>
    </lineage>
</organism>
<dbReference type="GO" id="GO:0003723">
    <property type="term" value="F:RNA binding"/>
    <property type="evidence" value="ECO:0007669"/>
    <property type="project" value="InterPro"/>
</dbReference>
<dbReference type="SUPFAM" id="SSF54928">
    <property type="entry name" value="RNA-binding domain, RBD"/>
    <property type="match status" value="1"/>
</dbReference>
<dbReference type="InterPro" id="IPR000504">
    <property type="entry name" value="RRM_dom"/>
</dbReference>
<dbReference type="KEGG" id="ttc:FOKN1_0265"/>
<dbReference type="AlphaFoldDB" id="A0A1Z4VM34"/>
<dbReference type="Proteomes" id="UP000218765">
    <property type="component" value="Chromosome"/>
</dbReference>
<dbReference type="InterPro" id="IPR035979">
    <property type="entry name" value="RBD_domain_sf"/>
</dbReference>
<dbReference type="InterPro" id="IPR012677">
    <property type="entry name" value="Nucleotide-bd_a/b_plait_sf"/>
</dbReference>
<name>A0A1Z4VM34_9GAMM</name>
<reference evidence="2 3" key="1">
    <citation type="submission" date="2017-05" db="EMBL/GenBank/DDBJ databases">
        <title>Thiocyanate degradation by Thiohalobacter thiocyanaticus FOKN1.</title>
        <authorList>
            <person name="Oshiki M."/>
            <person name="Fukushima T."/>
            <person name="Kawano S."/>
            <person name="Nakagawa J."/>
        </authorList>
    </citation>
    <scope>NUCLEOTIDE SEQUENCE [LARGE SCALE GENOMIC DNA]</scope>
    <source>
        <strain evidence="2 3">FOKN1</strain>
    </source>
</reference>